<dbReference type="PANTHER" id="PTHR46579">
    <property type="entry name" value="F5/8 TYPE C DOMAIN-CONTAINING PROTEIN-RELATED"/>
    <property type="match status" value="1"/>
</dbReference>
<feature type="compositionally biased region" description="Low complexity" evidence="1">
    <location>
        <begin position="170"/>
        <end position="181"/>
    </location>
</feature>
<accession>A0AAE1HA68</accession>
<dbReference type="AlphaFoldDB" id="A0AAE1HA68"/>
<sequence length="1039" mass="117171">MKRSRPTLWRLKKKSCLCTCLYHAAALEDIICSSLPCQCEYHNSASLEQCDCSYHLEASRDISIQQDEENHTLELSDDEYNEMEVTNNGEQANDFVHLMNDGSMQDTKNVCNRNAASENESSLLIDSAQQVNASDALHLFHEREVDNVLLHSINDSSEFACDVHTQVPQTASTSNADSTNTKPHPPEVNEFCRSDNDNDDIEGSSSICYSDDDVIVCALDESRETSHNSSSSDSEGNADSEPDGDPGGSDDPDDPDDPDDVNNGSSSESDSDPDADMAVGARNFSLQNRGPYGPLLQNQILDQVLEAAAGRTAREVVAMVMALAVRNNLNYETTIKFFSIIDATMQGNYLPLTKDQMWACLNRNATGLRENAYCSDCYRSLGFWENLPNQVVCQCDWTQVKSKVRYFITLNVRSQLEAILSKPGIWEKLQYPQQRQKSSPEAIEDILDGREYQRIRQAPIPLTPYEFTYNFNLDGLRVSKSSKTEVWPIFIRINEFPPNLRQSNGVLAGLWLDTKYVNFRLFMKTFAKQSTKLASNGVRWKPNGIDEQVSRFRPACCVADAKGRAGILNMAQYSGSFGCPFCEHQGIKLLGSMRYPIPGTVVNRVRVIRRQEYIERVVIPPAPLRTDNGIRNAMTYIGEHPGVGRIRGVIGPSNVMLLPHFDLAKGCSTDDLHPIYKGITETFTGLLLDGVQGVYNIGVNERAIITRRLESILTPSHITRKPRSIDLVAMWKASEWRNWLLYYAIVCLVDIVPQRYLRLVGLLSNAVFLLSRDVILEENLVEAHRCIEEFVRRFQDLYGPGQMNFSVHILTHLVECVRNWGPLFCHSTFPFESWNHHIAKAVSSPKGAIDQIAMRFLMKFMVDGISEDPHISQEVKDIIHHKVMGKKLHAVRTLEGAHFLGQPIHRDASEREVQILAAAGYHQNQLTEYCRMKWRGLECRSLRYRADLQSNNTLVYTTEDEFGVVHNIVVLEGANVVAGIFVQFFMCGDGLHGASHVVPILQNRDVEFVTINEIRNLAIKIKLGEQWYITPMANQHEID</sequence>
<feature type="compositionally biased region" description="Basic and acidic residues" evidence="1">
    <location>
        <begin position="184"/>
        <end position="196"/>
    </location>
</feature>
<reference evidence="2" key="2">
    <citation type="journal article" date="2023" name="BMC Genomics">
        <title>Pest status, molecular evolution, and epigenetic factors derived from the genome assembly of Frankliniella fusca, a thysanopteran phytovirus vector.</title>
        <authorList>
            <person name="Catto M.A."/>
            <person name="Labadie P.E."/>
            <person name="Jacobson A.L."/>
            <person name="Kennedy G.G."/>
            <person name="Srinivasan R."/>
            <person name="Hunt B.G."/>
        </authorList>
    </citation>
    <scope>NUCLEOTIDE SEQUENCE</scope>
    <source>
        <strain evidence="2">PL_HMW_Pooled</strain>
    </source>
</reference>
<dbReference type="Proteomes" id="UP001219518">
    <property type="component" value="Unassembled WGS sequence"/>
</dbReference>
<evidence type="ECO:0000313" key="3">
    <source>
        <dbReference type="Proteomes" id="UP001219518"/>
    </source>
</evidence>
<dbReference type="PANTHER" id="PTHR46579:SF1">
    <property type="entry name" value="F5_8 TYPE C DOMAIN-CONTAINING PROTEIN"/>
    <property type="match status" value="1"/>
</dbReference>
<gene>
    <name evidence="2" type="ORF">KUF71_006316</name>
</gene>
<keyword evidence="3" id="KW-1185">Reference proteome</keyword>
<evidence type="ECO:0000256" key="1">
    <source>
        <dbReference type="SAM" id="MobiDB-lite"/>
    </source>
</evidence>
<reference evidence="2" key="1">
    <citation type="submission" date="2021-07" db="EMBL/GenBank/DDBJ databases">
        <authorList>
            <person name="Catto M.A."/>
            <person name="Jacobson A."/>
            <person name="Kennedy G."/>
            <person name="Labadie P."/>
            <person name="Hunt B.G."/>
            <person name="Srinivasan R."/>
        </authorList>
    </citation>
    <scope>NUCLEOTIDE SEQUENCE</scope>
    <source>
        <strain evidence="2">PL_HMW_Pooled</strain>
        <tissue evidence="2">Head</tissue>
    </source>
</reference>
<feature type="region of interest" description="Disordered" evidence="1">
    <location>
        <begin position="168"/>
        <end position="197"/>
    </location>
</feature>
<name>A0AAE1HA68_9NEOP</name>
<feature type="compositionally biased region" description="Acidic residues" evidence="1">
    <location>
        <begin position="236"/>
        <end position="260"/>
    </location>
</feature>
<proteinExistence type="predicted"/>
<comment type="caution">
    <text evidence="2">The sequence shown here is derived from an EMBL/GenBank/DDBJ whole genome shotgun (WGS) entry which is preliminary data.</text>
</comment>
<feature type="region of interest" description="Disordered" evidence="1">
    <location>
        <begin position="222"/>
        <end position="277"/>
    </location>
</feature>
<protein>
    <submittedName>
        <fullName evidence="2">Halomucin</fullName>
    </submittedName>
</protein>
<organism evidence="2 3">
    <name type="scientific">Frankliniella fusca</name>
    <dbReference type="NCBI Taxonomy" id="407009"/>
    <lineage>
        <taxon>Eukaryota</taxon>
        <taxon>Metazoa</taxon>
        <taxon>Ecdysozoa</taxon>
        <taxon>Arthropoda</taxon>
        <taxon>Hexapoda</taxon>
        <taxon>Insecta</taxon>
        <taxon>Pterygota</taxon>
        <taxon>Neoptera</taxon>
        <taxon>Paraneoptera</taxon>
        <taxon>Thysanoptera</taxon>
        <taxon>Terebrantia</taxon>
        <taxon>Thripoidea</taxon>
        <taxon>Thripidae</taxon>
        <taxon>Frankliniella</taxon>
    </lineage>
</organism>
<evidence type="ECO:0000313" key="2">
    <source>
        <dbReference type="EMBL" id="KAK3916665.1"/>
    </source>
</evidence>
<dbReference type="EMBL" id="JAHWGI010000566">
    <property type="protein sequence ID" value="KAK3916665.1"/>
    <property type="molecule type" value="Genomic_DNA"/>
</dbReference>